<evidence type="ECO:0000256" key="1">
    <source>
        <dbReference type="SAM" id="Phobius"/>
    </source>
</evidence>
<keyword evidence="1" id="KW-0472">Membrane</keyword>
<protein>
    <submittedName>
        <fullName evidence="2">Uncharacterized protein</fullName>
    </submittedName>
</protein>
<keyword evidence="1" id="KW-1133">Transmembrane helix</keyword>
<dbReference type="AlphaFoldDB" id="B2TAR0"/>
<dbReference type="STRING" id="398527.Bphyt_6078"/>
<dbReference type="KEGG" id="bpy:Bphyt_6078"/>
<reference evidence="2 3" key="1">
    <citation type="journal article" date="2011" name="J. Bacteriol.">
        <title>Complete genome sequence of the plant growth-promoting endophyte Burkholderia phytofirmans strain PsJN.</title>
        <authorList>
            <person name="Weilharter A."/>
            <person name="Mitter B."/>
            <person name="Shin M.V."/>
            <person name="Chain P.S."/>
            <person name="Nowak J."/>
            <person name="Sessitsch A."/>
        </authorList>
    </citation>
    <scope>NUCLEOTIDE SEQUENCE [LARGE SCALE GENOMIC DNA]</scope>
    <source>
        <strain evidence="3">DSM 17436 / LMG 22146 / PsJN</strain>
    </source>
</reference>
<dbReference type="HOGENOM" id="CLU_2970569_0_0_4"/>
<accession>B2TAR0</accession>
<proteinExistence type="predicted"/>
<evidence type="ECO:0000313" key="2">
    <source>
        <dbReference type="EMBL" id="ACD20410.1"/>
    </source>
</evidence>
<sequence length="58" mass="6176">MNGVGRVLAGAAVYFFDRWPQASAVGLRCMSLAFGLPLFSSVCFFGLRFVLASIGLTS</sequence>
<organism evidence="2 3">
    <name type="scientific">Paraburkholderia phytofirmans (strain DSM 17436 / LMG 22146 / PsJN)</name>
    <name type="common">Burkholderia phytofirmans</name>
    <dbReference type="NCBI Taxonomy" id="398527"/>
    <lineage>
        <taxon>Bacteria</taxon>
        <taxon>Pseudomonadati</taxon>
        <taxon>Pseudomonadota</taxon>
        <taxon>Betaproteobacteria</taxon>
        <taxon>Burkholderiales</taxon>
        <taxon>Burkholderiaceae</taxon>
        <taxon>Paraburkholderia</taxon>
    </lineage>
</organism>
<feature type="transmembrane region" description="Helical" evidence="1">
    <location>
        <begin position="34"/>
        <end position="56"/>
    </location>
</feature>
<name>B2TAR0_PARPJ</name>
<gene>
    <name evidence="2" type="ordered locus">Bphyt_6078</name>
</gene>
<dbReference type="Proteomes" id="UP000001739">
    <property type="component" value="Chromosome 2"/>
</dbReference>
<dbReference type="EMBL" id="CP001053">
    <property type="protein sequence ID" value="ACD20410.1"/>
    <property type="molecule type" value="Genomic_DNA"/>
</dbReference>
<keyword evidence="1" id="KW-0812">Transmembrane</keyword>
<evidence type="ECO:0000313" key="3">
    <source>
        <dbReference type="Proteomes" id="UP000001739"/>
    </source>
</evidence>